<dbReference type="GO" id="GO:0032259">
    <property type="term" value="P:methylation"/>
    <property type="evidence" value="ECO:0007669"/>
    <property type="project" value="UniProtKB-KW"/>
</dbReference>
<dbReference type="SUPFAM" id="SSF53335">
    <property type="entry name" value="S-adenosyl-L-methionine-dependent methyltransferases"/>
    <property type="match status" value="1"/>
</dbReference>
<dbReference type="AlphaFoldDB" id="A0A6S6TPL4"/>
<name>A0A6S6TPL4_9BACT</name>
<dbReference type="GO" id="GO:0008168">
    <property type="term" value="F:methyltransferase activity"/>
    <property type="evidence" value="ECO:0007669"/>
    <property type="project" value="UniProtKB-KW"/>
</dbReference>
<accession>A0A6S6TPL4</accession>
<dbReference type="PANTHER" id="PTHR39963:SF1">
    <property type="entry name" value="MNMC-LIKE METHYLTRANSFERASE DOMAIN-CONTAINING PROTEIN"/>
    <property type="match status" value="1"/>
</dbReference>
<feature type="domain" description="MnmC-like methyltransferase" evidence="1">
    <location>
        <begin position="122"/>
        <end position="213"/>
    </location>
</feature>
<dbReference type="Gene3D" id="3.40.50.150">
    <property type="entry name" value="Vaccinia Virus protein VP39"/>
    <property type="match status" value="1"/>
</dbReference>
<keyword evidence="2" id="KW-0808">Transferase</keyword>
<protein>
    <submittedName>
        <fullName evidence="2">SAM-dependent methyltransferase (EC)</fullName>
        <ecNumber evidence="2">2.1.1.-</ecNumber>
    </submittedName>
</protein>
<dbReference type="Pfam" id="PF05430">
    <property type="entry name" value="Methyltransf_30"/>
    <property type="match status" value="1"/>
</dbReference>
<proteinExistence type="predicted"/>
<dbReference type="GO" id="GO:0016645">
    <property type="term" value="F:oxidoreductase activity, acting on the CH-NH group of donors"/>
    <property type="evidence" value="ECO:0007669"/>
    <property type="project" value="InterPro"/>
</dbReference>
<organism evidence="2">
    <name type="scientific">uncultured Sulfurovum sp</name>
    <dbReference type="NCBI Taxonomy" id="269237"/>
    <lineage>
        <taxon>Bacteria</taxon>
        <taxon>Pseudomonadati</taxon>
        <taxon>Campylobacterota</taxon>
        <taxon>Epsilonproteobacteria</taxon>
        <taxon>Campylobacterales</taxon>
        <taxon>Sulfurovaceae</taxon>
        <taxon>Sulfurovum</taxon>
        <taxon>environmental samples</taxon>
    </lineage>
</organism>
<reference evidence="2" key="1">
    <citation type="submission" date="2020-01" db="EMBL/GenBank/DDBJ databases">
        <authorList>
            <person name="Meier V. D."/>
            <person name="Meier V D."/>
        </authorList>
    </citation>
    <scope>NUCLEOTIDE SEQUENCE</scope>
    <source>
        <strain evidence="2">HLG_WM_MAG_05</strain>
    </source>
</reference>
<keyword evidence="2" id="KW-0489">Methyltransferase</keyword>
<dbReference type="InterPro" id="IPR008471">
    <property type="entry name" value="MnmC-like_methylTransf"/>
</dbReference>
<gene>
    <name evidence="2" type="ORF">HELGO_WM4810</name>
</gene>
<dbReference type="EC" id="2.1.1.-" evidence="2"/>
<dbReference type="EMBL" id="CACVAU010000052">
    <property type="protein sequence ID" value="CAA6817813.1"/>
    <property type="molecule type" value="Genomic_DNA"/>
</dbReference>
<dbReference type="PANTHER" id="PTHR39963">
    <property type="entry name" value="SLL0983 PROTEIN"/>
    <property type="match status" value="1"/>
</dbReference>
<dbReference type="InterPro" id="IPR029063">
    <property type="entry name" value="SAM-dependent_MTases_sf"/>
</dbReference>
<sequence length="255" mass="29529">MYNEVLRPQKALVLCEDGSNTLFSKEFDEPYHSTKDGALHESLEKHVKPALEIKKSCKHLVILDICFGLGYNTLATLYYIQKHHLNIQVHILSPEFDEGLIRSLHGFAFPPEFHFLKPVIHALSQNFRYEDEQFKVEILLGDARIEVPKIKKKIDIIYQDAFSPAHNPLLWTQEFFKDMAKISKEDTILTTYSTAASIRLGLYENGFFIFTHSAVLMRTSTVASRKMIEGFDYIDMELKKERNPTARSLRDKVFL</sequence>
<evidence type="ECO:0000313" key="2">
    <source>
        <dbReference type="EMBL" id="CAA6817813.1"/>
    </source>
</evidence>
<evidence type="ECO:0000259" key="1">
    <source>
        <dbReference type="Pfam" id="PF05430"/>
    </source>
</evidence>